<keyword evidence="1" id="KW-1133">Transmembrane helix</keyword>
<proteinExistence type="predicted"/>
<dbReference type="EMBL" id="GBXM01102526">
    <property type="protein sequence ID" value="JAH06051.1"/>
    <property type="molecule type" value="Transcribed_RNA"/>
</dbReference>
<protein>
    <submittedName>
        <fullName evidence="2">Uncharacterized protein</fullName>
    </submittedName>
</protein>
<reference evidence="2" key="1">
    <citation type="submission" date="2014-11" db="EMBL/GenBank/DDBJ databases">
        <authorList>
            <person name="Amaro Gonzalez C."/>
        </authorList>
    </citation>
    <scope>NUCLEOTIDE SEQUENCE</scope>
</reference>
<accession>A0A0E9PN34</accession>
<dbReference type="AlphaFoldDB" id="A0A0E9PN34"/>
<reference evidence="2" key="2">
    <citation type="journal article" date="2015" name="Fish Shellfish Immunol.">
        <title>Early steps in the European eel (Anguilla anguilla)-Vibrio vulnificus interaction in the gills: Role of the RtxA13 toxin.</title>
        <authorList>
            <person name="Callol A."/>
            <person name="Pajuelo D."/>
            <person name="Ebbesson L."/>
            <person name="Teles M."/>
            <person name="MacKenzie S."/>
            <person name="Amaro C."/>
        </authorList>
    </citation>
    <scope>NUCLEOTIDE SEQUENCE</scope>
</reference>
<evidence type="ECO:0000256" key="1">
    <source>
        <dbReference type="SAM" id="Phobius"/>
    </source>
</evidence>
<keyword evidence="1" id="KW-0472">Membrane</keyword>
<evidence type="ECO:0000313" key="2">
    <source>
        <dbReference type="EMBL" id="JAH06051.1"/>
    </source>
</evidence>
<feature type="transmembrane region" description="Helical" evidence="1">
    <location>
        <begin position="6"/>
        <end position="26"/>
    </location>
</feature>
<sequence length="32" mass="3728">MTKGDIQSLPLHIFLFVCLFFCLALSRMVRKV</sequence>
<name>A0A0E9PN34_ANGAN</name>
<organism evidence="2">
    <name type="scientific">Anguilla anguilla</name>
    <name type="common">European freshwater eel</name>
    <name type="synonym">Muraena anguilla</name>
    <dbReference type="NCBI Taxonomy" id="7936"/>
    <lineage>
        <taxon>Eukaryota</taxon>
        <taxon>Metazoa</taxon>
        <taxon>Chordata</taxon>
        <taxon>Craniata</taxon>
        <taxon>Vertebrata</taxon>
        <taxon>Euteleostomi</taxon>
        <taxon>Actinopterygii</taxon>
        <taxon>Neopterygii</taxon>
        <taxon>Teleostei</taxon>
        <taxon>Anguilliformes</taxon>
        <taxon>Anguillidae</taxon>
        <taxon>Anguilla</taxon>
    </lineage>
</organism>
<keyword evidence="1" id="KW-0812">Transmembrane</keyword>